<keyword evidence="3" id="KW-1185">Reference proteome</keyword>
<feature type="compositionally biased region" description="Polar residues" evidence="1">
    <location>
        <begin position="37"/>
        <end position="46"/>
    </location>
</feature>
<proteinExistence type="predicted"/>
<dbReference type="EC" id="3.4.19.12" evidence="2"/>
<accession>A0A9W9Z1Q6</accession>
<comment type="caution">
    <text evidence="2">The sequence shown here is derived from an EMBL/GenBank/DDBJ whole genome shotgun (WGS) entry which is preliminary data.</text>
</comment>
<dbReference type="AlphaFoldDB" id="A0A9W9Z1Q6"/>
<protein>
    <submittedName>
        <fullName evidence="2">Ubiquitin carboxyl-terminal hydrolase 36</fullName>
        <ecNumber evidence="2">3.4.19.12</ecNumber>
    </submittedName>
</protein>
<sequence length="146" mass="16589">MSNSQGSSSQSRVPVVYEDEPRKKDAARRATWDGSRDSSTVAQLLSGSKGVHGYGSSVTSWEGGENVVDSSDRRPDRKRQRRDSWDEDYDRGKEKKVNDNKDTRERHFNGNPFQREHDKRNTKTGFQGTLFAAVLQTTPLTPWTLQ</sequence>
<name>A0A9W9Z1Q6_9CNID</name>
<dbReference type="Proteomes" id="UP001163046">
    <property type="component" value="Unassembled WGS sequence"/>
</dbReference>
<feature type="compositionally biased region" description="Basic and acidic residues" evidence="1">
    <location>
        <begin position="19"/>
        <end position="36"/>
    </location>
</feature>
<evidence type="ECO:0000313" key="2">
    <source>
        <dbReference type="EMBL" id="KAJ7373477.1"/>
    </source>
</evidence>
<feature type="compositionally biased region" description="Basic and acidic residues" evidence="1">
    <location>
        <begin position="90"/>
        <end position="121"/>
    </location>
</feature>
<organism evidence="2 3">
    <name type="scientific">Desmophyllum pertusum</name>
    <dbReference type="NCBI Taxonomy" id="174260"/>
    <lineage>
        <taxon>Eukaryota</taxon>
        <taxon>Metazoa</taxon>
        <taxon>Cnidaria</taxon>
        <taxon>Anthozoa</taxon>
        <taxon>Hexacorallia</taxon>
        <taxon>Scleractinia</taxon>
        <taxon>Caryophylliina</taxon>
        <taxon>Caryophylliidae</taxon>
        <taxon>Desmophyllum</taxon>
    </lineage>
</organism>
<evidence type="ECO:0000313" key="3">
    <source>
        <dbReference type="Proteomes" id="UP001163046"/>
    </source>
</evidence>
<dbReference type="EMBL" id="MU826830">
    <property type="protein sequence ID" value="KAJ7373477.1"/>
    <property type="molecule type" value="Genomic_DNA"/>
</dbReference>
<reference evidence="2" key="1">
    <citation type="submission" date="2023-01" db="EMBL/GenBank/DDBJ databases">
        <title>Genome assembly of the deep-sea coral Lophelia pertusa.</title>
        <authorList>
            <person name="Herrera S."/>
            <person name="Cordes E."/>
        </authorList>
    </citation>
    <scope>NUCLEOTIDE SEQUENCE</scope>
    <source>
        <strain evidence="2">USNM1676648</strain>
        <tissue evidence="2">Polyp</tissue>
    </source>
</reference>
<feature type="region of interest" description="Disordered" evidence="1">
    <location>
        <begin position="1"/>
        <end position="121"/>
    </location>
</feature>
<dbReference type="GO" id="GO:0004843">
    <property type="term" value="F:cysteine-type deubiquitinase activity"/>
    <property type="evidence" value="ECO:0007669"/>
    <property type="project" value="UniProtKB-EC"/>
</dbReference>
<dbReference type="OrthoDB" id="420187at2759"/>
<feature type="compositionally biased region" description="Low complexity" evidence="1">
    <location>
        <begin position="1"/>
        <end position="11"/>
    </location>
</feature>
<evidence type="ECO:0000256" key="1">
    <source>
        <dbReference type="SAM" id="MobiDB-lite"/>
    </source>
</evidence>
<keyword evidence="2" id="KW-0378">Hydrolase</keyword>
<gene>
    <name evidence="2" type="primary">USP36</name>
    <name evidence="2" type="ORF">OS493_011071</name>
</gene>